<proteinExistence type="predicted"/>
<organism evidence="2 3">
    <name type="scientific">Tectimicrobiota bacterium</name>
    <dbReference type="NCBI Taxonomy" id="2528274"/>
    <lineage>
        <taxon>Bacteria</taxon>
        <taxon>Pseudomonadati</taxon>
        <taxon>Nitrospinota/Tectimicrobiota group</taxon>
        <taxon>Candidatus Tectimicrobiota</taxon>
    </lineage>
</organism>
<reference evidence="2" key="1">
    <citation type="submission" date="2020-07" db="EMBL/GenBank/DDBJ databases">
        <title>Huge and variable diversity of episymbiotic CPR bacteria and DPANN archaea in groundwater ecosystems.</title>
        <authorList>
            <person name="He C.Y."/>
            <person name="Keren R."/>
            <person name="Whittaker M."/>
            <person name="Farag I.F."/>
            <person name="Doudna J."/>
            <person name="Cate J.H.D."/>
            <person name="Banfield J.F."/>
        </authorList>
    </citation>
    <scope>NUCLEOTIDE SEQUENCE</scope>
    <source>
        <strain evidence="2">NC_groundwater_672_Ag_B-0.1um_62_36</strain>
    </source>
</reference>
<sequence>MIENKVEEPEPIGIGKQTGSCLEREDLEESLSRVEMSAEKNTYYTLCPKCGYPNKPESLVCGFCQKNLHGAKILSFPSSNSARTRRGRRPPRRIGDKFLRILLGGLLFTGGGYLLYFSLTTSEFKLWLISLLCLLYGVQLVRPFLQNPLEPPK</sequence>
<keyword evidence="1" id="KW-1133">Transmembrane helix</keyword>
<keyword evidence="1" id="KW-0812">Transmembrane</keyword>
<protein>
    <submittedName>
        <fullName evidence="2">Uncharacterized protein</fullName>
    </submittedName>
</protein>
<evidence type="ECO:0000256" key="1">
    <source>
        <dbReference type="SAM" id="Phobius"/>
    </source>
</evidence>
<dbReference type="Proteomes" id="UP000769766">
    <property type="component" value="Unassembled WGS sequence"/>
</dbReference>
<name>A0A932CNV6_UNCTE</name>
<accession>A0A932CNV6</accession>
<feature type="transmembrane region" description="Helical" evidence="1">
    <location>
        <begin position="98"/>
        <end position="118"/>
    </location>
</feature>
<comment type="caution">
    <text evidence="2">The sequence shown here is derived from an EMBL/GenBank/DDBJ whole genome shotgun (WGS) entry which is preliminary data.</text>
</comment>
<dbReference type="AlphaFoldDB" id="A0A932CNV6"/>
<evidence type="ECO:0000313" key="2">
    <source>
        <dbReference type="EMBL" id="MBI2876836.1"/>
    </source>
</evidence>
<keyword evidence="1" id="KW-0472">Membrane</keyword>
<dbReference type="EMBL" id="JACPRF010000246">
    <property type="protein sequence ID" value="MBI2876836.1"/>
    <property type="molecule type" value="Genomic_DNA"/>
</dbReference>
<evidence type="ECO:0000313" key="3">
    <source>
        <dbReference type="Proteomes" id="UP000769766"/>
    </source>
</evidence>
<gene>
    <name evidence="2" type="ORF">HYY20_08145</name>
</gene>